<sequence length="247" mass="28347">MEEEVLKAWWENREPMYEDHYYANTRIKKLLAGHPSRLFTRKRMTHWQFKSLAKWLEDDCGLTASKYAEVDTKRAIFIHICGQGATFRDASKYWEVSGSQVSKFFHEVLDALVLLSLQNITMYEVDEAVAVAKNKRKKTVASASDSYELPLGSEEEEVIEDGNGDSSSNARFPWSECPRVSRALIELAQSQTMQGLQNGIGFKTKGWNNIIDALNTLLMELGLVHLPTVDKDIVQSRWQTVKRKWKL</sequence>
<protein>
    <recommendedName>
        <fullName evidence="1">DUF8040 domain-containing protein</fullName>
    </recommendedName>
</protein>
<dbReference type="InterPro" id="IPR058353">
    <property type="entry name" value="DUF8040"/>
</dbReference>
<accession>A0A8H3V5D5</accession>
<feature type="domain" description="DUF8040" evidence="1">
    <location>
        <begin position="24"/>
        <end position="113"/>
    </location>
</feature>
<dbReference type="Pfam" id="PF26138">
    <property type="entry name" value="DUF8040"/>
    <property type="match status" value="1"/>
</dbReference>
<proteinExistence type="predicted"/>
<dbReference type="Proteomes" id="UP000490939">
    <property type="component" value="Unassembled WGS sequence"/>
</dbReference>
<gene>
    <name evidence="2" type="ORF">EG327_005825</name>
</gene>
<evidence type="ECO:0000313" key="2">
    <source>
        <dbReference type="EMBL" id="KAE9982426.1"/>
    </source>
</evidence>
<reference evidence="2 3" key="1">
    <citation type="submission" date="2019-07" db="EMBL/GenBank/DDBJ databases">
        <title>Venturia inaequalis Genome Resource.</title>
        <authorList>
            <person name="Lichtner F.J."/>
        </authorList>
    </citation>
    <scope>NUCLEOTIDE SEQUENCE [LARGE SCALE GENOMIC DNA]</scope>
    <source>
        <strain evidence="2 3">DMI_063113</strain>
    </source>
</reference>
<comment type="caution">
    <text evidence="2">The sequence shown here is derived from an EMBL/GenBank/DDBJ whole genome shotgun (WGS) entry which is preliminary data.</text>
</comment>
<name>A0A8H3V5D5_VENIN</name>
<keyword evidence="3" id="KW-1185">Reference proteome</keyword>
<dbReference type="AlphaFoldDB" id="A0A8H3V5D5"/>
<evidence type="ECO:0000259" key="1">
    <source>
        <dbReference type="Pfam" id="PF26138"/>
    </source>
</evidence>
<dbReference type="EMBL" id="WNWR01000339">
    <property type="protein sequence ID" value="KAE9982426.1"/>
    <property type="molecule type" value="Genomic_DNA"/>
</dbReference>
<evidence type="ECO:0000313" key="3">
    <source>
        <dbReference type="Proteomes" id="UP000490939"/>
    </source>
</evidence>
<organism evidence="2 3">
    <name type="scientific">Venturia inaequalis</name>
    <name type="common">Apple scab fungus</name>
    <dbReference type="NCBI Taxonomy" id="5025"/>
    <lineage>
        <taxon>Eukaryota</taxon>
        <taxon>Fungi</taxon>
        <taxon>Dikarya</taxon>
        <taxon>Ascomycota</taxon>
        <taxon>Pezizomycotina</taxon>
        <taxon>Dothideomycetes</taxon>
        <taxon>Pleosporomycetidae</taxon>
        <taxon>Venturiales</taxon>
        <taxon>Venturiaceae</taxon>
        <taxon>Venturia</taxon>
    </lineage>
</organism>